<feature type="transmembrane region" description="Helical" evidence="1">
    <location>
        <begin position="93"/>
        <end position="117"/>
    </location>
</feature>
<protein>
    <submittedName>
        <fullName evidence="2">Transmembrane protein</fullName>
    </submittedName>
</protein>
<accession>A0A183L1Z3</accession>
<sequence length="154" mass="18201">MFEHRLSQRAMLTGVRDDWKKVRVGQTKTWHQCLKTLTPSLCHVGRSRLLGWGPRDYRDQWLKTLGNMAQNRPQWCRCINSLSSLILRDLNCFIFFFLRTISFFLYYILIAIFLLYITTIDLTTPINPVFILLCLCCMATWTDSYMCLVLRCSD</sequence>
<name>A0A183L1Z3_9TREM</name>
<keyword evidence="1" id="KW-0812">Transmembrane</keyword>
<keyword evidence="1" id="KW-0472">Membrane</keyword>
<feature type="transmembrane region" description="Helical" evidence="1">
    <location>
        <begin position="129"/>
        <end position="150"/>
    </location>
</feature>
<evidence type="ECO:0000256" key="1">
    <source>
        <dbReference type="SAM" id="Phobius"/>
    </source>
</evidence>
<keyword evidence="1" id="KW-1133">Transmembrane helix</keyword>
<dbReference type="WBParaSite" id="SCUD_0002134701-mRNA-1">
    <property type="protein sequence ID" value="SCUD_0002134701-mRNA-1"/>
    <property type="gene ID" value="SCUD_0002134701"/>
</dbReference>
<reference evidence="2" key="1">
    <citation type="submission" date="2016-06" db="UniProtKB">
        <authorList>
            <consortium name="WormBaseParasite"/>
        </authorList>
    </citation>
    <scope>IDENTIFICATION</scope>
</reference>
<proteinExistence type="predicted"/>
<organism evidence="2">
    <name type="scientific">Schistosoma curassoni</name>
    <dbReference type="NCBI Taxonomy" id="6186"/>
    <lineage>
        <taxon>Eukaryota</taxon>
        <taxon>Metazoa</taxon>
        <taxon>Spiralia</taxon>
        <taxon>Lophotrochozoa</taxon>
        <taxon>Platyhelminthes</taxon>
        <taxon>Trematoda</taxon>
        <taxon>Digenea</taxon>
        <taxon>Strigeidida</taxon>
        <taxon>Schistosomatoidea</taxon>
        <taxon>Schistosomatidae</taxon>
        <taxon>Schistosoma</taxon>
    </lineage>
</organism>
<dbReference type="AlphaFoldDB" id="A0A183L1Z3"/>
<evidence type="ECO:0000313" key="2">
    <source>
        <dbReference type="WBParaSite" id="SCUD_0002134701-mRNA-1"/>
    </source>
</evidence>